<dbReference type="GO" id="GO:0003723">
    <property type="term" value="F:RNA binding"/>
    <property type="evidence" value="ECO:0007669"/>
    <property type="project" value="UniProtKB-KW"/>
</dbReference>
<dbReference type="EMBL" id="GG738905">
    <property type="protein sequence ID" value="EFC38661.1"/>
    <property type="molecule type" value="Genomic_DNA"/>
</dbReference>
<dbReference type="RefSeq" id="XP_002671405.1">
    <property type="nucleotide sequence ID" value="XM_002671359.1"/>
</dbReference>
<dbReference type="GO" id="GO:0030422">
    <property type="term" value="P:siRNA processing"/>
    <property type="evidence" value="ECO:0007669"/>
    <property type="project" value="TreeGrafter"/>
</dbReference>
<evidence type="ECO:0000313" key="3">
    <source>
        <dbReference type="EMBL" id="EFC38661.1"/>
    </source>
</evidence>
<keyword evidence="1" id="KW-0548">Nucleotidyltransferase</keyword>
<keyword evidence="1" id="KW-0696">RNA-directed RNA polymerase</keyword>
<comment type="similarity">
    <text evidence="1">Belongs to the RdRP family.</text>
</comment>
<dbReference type="EC" id="2.7.7.48" evidence="1"/>
<dbReference type="OrthoDB" id="6513042at2759"/>
<dbReference type="KEGG" id="ngr:NAEGRDRAFT_73464"/>
<keyword evidence="1" id="KW-0808">Transferase</keyword>
<organism evidence="4">
    <name type="scientific">Naegleria gruberi</name>
    <name type="common">Amoeba</name>
    <dbReference type="NCBI Taxonomy" id="5762"/>
    <lineage>
        <taxon>Eukaryota</taxon>
        <taxon>Discoba</taxon>
        <taxon>Heterolobosea</taxon>
        <taxon>Tetramitia</taxon>
        <taxon>Eutetramitia</taxon>
        <taxon>Vahlkampfiidae</taxon>
        <taxon>Naegleria</taxon>
    </lineage>
</organism>
<sequence>MRLFQAVKKDCLTHLKDVVVFSSLGPEFVPSLISGADLDGDHFYIFWDSELVENIQCVDEKEPSSILSNTPVNNNSLNTYNWSCLYTNIPTFSEDVIDNVGLEDEFDNYEIAIKKSYQKLLLALDTFKYCSFSHLLELRRIFVDYFAINWANNNEYYNIMYQIANAITCTIDAPKHGQWKEWKDFLPIISNIPKSPHYLLTGNCTISHSIFGKNVKIECNYDGNGGEAFYLLFENCLKKYDLETYDPIWTSPTLENPIAIDIHDDTKDYRNNLISIGSSIKSN</sequence>
<feature type="domain" description="RDRP core" evidence="2">
    <location>
        <begin position="2"/>
        <end position="67"/>
    </location>
</feature>
<dbReference type="Pfam" id="PF05183">
    <property type="entry name" value="RdRP"/>
    <property type="match status" value="1"/>
</dbReference>
<dbReference type="PANTHER" id="PTHR23079:SF55">
    <property type="entry name" value="RNA-DIRECTED RNA POLYMERASE"/>
    <property type="match status" value="1"/>
</dbReference>
<dbReference type="GO" id="GO:0003968">
    <property type="term" value="F:RNA-directed RNA polymerase activity"/>
    <property type="evidence" value="ECO:0007669"/>
    <property type="project" value="UniProtKB-KW"/>
</dbReference>
<dbReference type="PANTHER" id="PTHR23079">
    <property type="entry name" value="RNA-DEPENDENT RNA POLYMERASE"/>
    <property type="match status" value="1"/>
</dbReference>
<accession>D2VWQ3</accession>
<evidence type="ECO:0000313" key="4">
    <source>
        <dbReference type="Proteomes" id="UP000006671"/>
    </source>
</evidence>
<proteinExistence type="inferred from homology"/>
<keyword evidence="4" id="KW-1185">Reference proteome</keyword>
<protein>
    <recommendedName>
        <fullName evidence="1">RNA-dependent RNA polymerase</fullName>
        <ecNumber evidence="1">2.7.7.48</ecNumber>
    </recommendedName>
</protein>
<dbReference type="InterPro" id="IPR057596">
    <property type="entry name" value="RDRP_core"/>
</dbReference>
<dbReference type="InParanoid" id="D2VWQ3"/>
<gene>
    <name evidence="3" type="ORF">NAEGRDRAFT_73464</name>
</gene>
<evidence type="ECO:0000256" key="1">
    <source>
        <dbReference type="RuleBase" id="RU363098"/>
    </source>
</evidence>
<dbReference type="Proteomes" id="UP000006671">
    <property type="component" value="Unassembled WGS sequence"/>
</dbReference>
<keyword evidence="1" id="KW-0694">RNA-binding</keyword>
<reference evidence="3 4" key="1">
    <citation type="journal article" date="2010" name="Cell">
        <title>The genome of Naegleria gruberi illuminates early eukaryotic versatility.</title>
        <authorList>
            <person name="Fritz-Laylin L.K."/>
            <person name="Prochnik S.E."/>
            <person name="Ginger M.L."/>
            <person name="Dacks J.B."/>
            <person name="Carpenter M.L."/>
            <person name="Field M.C."/>
            <person name="Kuo A."/>
            <person name="Paredez A."/>
            <person name="Chapman J."/>
            <person name="Pham J."/>
            <person name="Shu S."/>
            <person name="Neupane R."/>
            <person name="Cipriano M."/>
            <person name="Mancuso J."/>
            <person name="Tu H."/>
            <person name="Salamov A."/>
            <person name="Lindquist E."/>
            <person name="Shapiro H."/>
            <person name="Lucas S."/>
            <person name="Grigoriev I.V."/>
            <person name="Cande W.Z."/>
            <person name="Fulton C."/>
            <person name="Rokhsar D.S."/>
            <person name="Dawson S.C."/>
        </authorList>
    </citation>
    <scope>NUCLEOTIDE SEQUENCE [LARGE SCALE GENOMIC DNA]</scope>
    <source>
        <strain evidence="3 4">NEG-M</strain>
    </source>
</reference>
<dbReference type="VEuPathDB" id="AmoebaDB:NAEGRDRAFT_73464"/>
<dbReference type="InterPro" id="IPR007855">
    <property type="entry name" value="RDRP"/>
</dbReference>
<comment type="catalytic activity">
    <reaction evidence="1">
        <text>RNA(n) + a ribonucleoside 5'-triphosphate = RNA(n+1) + diphosphate</text>
        <dbReference type="Rhea" id="RHEA:21248"/>
        <dbReference type="Rhea" id="RHEA-COMP:14527"/>
        <dbReference type="Rhea" id="RHEA-COMP:17342"/>
        <dbReference type="ChEBI" id="CHEBI:33019"/>
        <dbReference type="ChEBI" id="CHEBI:61557"/>
        <dbReference type="ChEBI" id="CHEBI:140395"/>
        <dbReference type="EC" id="2.7.7.48"/>
    </reaction>
</comment>
<dbReference type="GeneID" id="8862752"/>
<name>D2VWQ3_NAEGR</name>
<evidence type="ECO:0000259" key="2">
    <source>
        <dbReference type="Pfam" id="PF05183"/>
    </source>
</evidence>
<dbReference type="AlphaFoldDB" id="D2VWQ3"/>
<dbReference type="GO" id="GO:0031380">
    <property type="term" value="C:nuclear RNA-directed RNA polymerase complex"/>
    <property type="evidence" value="ECO:0007669"/>
    <property type="project" value="TreeGrafter"/>
</dbReference>